<evidence type="ECO:0000256" key="5">
    <source>
        <dbReference type="ARBA" id="ARBA00022801"/>
    </source>
</evidence>
<keyword evidence="6" id="KW-0326">Glycosidase</keyword>
<evidence type="ECO:0000259" key="9">
    <source>
        <dbReference type="Pfam" id="PF16757"/>
    </source>
</evidence>
<dbReference type="InterPro" id="IPR017853">
    <property type="entry name" value="GH"/>
</dbReference>
<feature type="domain" description="Glycoside hydrolase family 29 N-terminal" evidence="8">
    <location>
        <begin position="79"/>
        <end position="494"/>
    </location>
</feature>
<dbReference type="FunFam" id="3.20.20.80:FF:000158">
    <property type="entry name" value="Exported alpha-L-fucosidase"/>
    <property type="match status" value="1"/>
</dbReference>
<dbReference type="OrthoDB" id="107551at2"/>
<dbReference type="PANTHER" id="PTHR10030">
    <property type="entry name" value="ALPHA-L-FUCOSIDASE"/>
    <property type="match status" value="1"/>
</dbReference>
<evidence type="ECO:0000256" key="2">
    <source>
        <dbReference type="ARBA" id="ARBA00007951"/>
    </source>
</evidence>
<evidence type="ECO:0000256" key="1">
    <source>
        <dbReference type="ARBA" id="ARBA00004071"/>
    </source>
</evidence>
<evidence type="ECO:0000313" key="13">
    <source>
        <dbReference type="Proteomes" id="UP001430701"/>
    </source>
</evidence>
<evidence type="ECO:0000256" key="6">
    <source>
        <dbReference type="ARBA" id="ARBA00023295"/>
    </source>
</evidence>
<accession>Z9JJS7</accession>
<dbReference type="InterPro" id="IPR013780">
    <property type="entry name" value="Glyco_hydro_b"/>
</dbReference>
<dbReference type="GO" id="GO:0005764">
    <property type="term" value="C:lysosome"/>
    <property type="evidence" value="ECO:0007669"/>
    <property type="project" value="TreeGrafter"/>
</dbReference>
<dbReference type="STRING" id="1444770.AF72_07100"/>
<dbReference type="InterPro" id="IPR057739">
    <property type="entry name" value="Glyco_hydro_29_N"/>
</dbReference>
<feature type="domain" description="Alpha-L-fucosidase C-terminal" evidence="9">
    <location>
        <begin position="529"/>
        <end position="602"/>
    </location>
</feature>
<name>Z9JJS7_9GAMM</name>
<feature type="region of interest" description="Disordered" evidence="7">
    <location>
        <begin position="345"/>
        <end position="364"/>
    </location>
</feature>
<keyword evidence="13" id="KW-1185">Reference proteome</keyword>
<evidence type="ECO:0000256" key="4">
    <source>
        <dbReference type="ARBA" id="ARBA00022729"/>
    </source>
</evidence>
<dbReference type="Proteomes" id="UP000020406">
    <property type="component" value="Unassembled WGS sequence"/>
</dbReference>
<protein>
    <recommendedName>
        <fullName evidence="3">alpha-L-fucosidase</fullName>
        <ecNumber evidence="3">3.2.1.51</ecNumber>
    </recommendedName>
</protein>
<dbReference type="Gene3D" id="3.20.20.80">
    <property type="entry name" value="Glycosidases"/>
    <property type="match status" value="1"/>
</dbReference>
<sequence length="615" mass="68830">MTLDSRLPMDTSSRDTRTTHPPLTHALVLLLTLLPLSTFATQTPTATTASPEQLDQQWLQATAQYASERNHLVHTAHDGATHGPFRPDWTSLQQYRSPDWYNNAKFGIFIHWGVFSVPAFGSEWYSRNMYQKGSKEYQHHLASYGPHTTFGYKELIPQFTASKFDPKAWAKLFKQAGARYVVPVAEHHDGFALYDSHLSDWTAVKIGPKRDLLGDLSKAIRAEGLHFGLSSHRAEHNWFFDGGRQFDSDVNDPRYADLYGPAQMRLAGKNDEDVANDWTPVSQAWLNDWLARTIELIDRYSPELIYFDWWIAHPTFRNTLPTMLAYYYNHGAAQHSCGITIQNTPSAEGRPPHHSLKTHSNTTVPATSLEPATSIHVTHLTSSSTPPSPCGVVVNYKLGAFPDGAGTLDIERGQLTGIHPTHWQTDTSISNTSWGYIENDSYKSPAFIIHMLADVVAKNGNLLLNIGPRADGSIPDNERNILLNIGTWLNINGEAIYDTQPWRTYGEGPTEVASGTFQDTKTKPYTAADFRFTVHGNSLYAIELGWPTNGHAVIHSIKASDNVSSVTLLADNRTVPFEQHNDGLHLHLPNTPVGEHAYVFRINRYSHSSIRDKTP</sequence>
<gene>
    <name evidence="10" type="ORF">AF72_07100</name>
    <name evidence="11" type="ORF">LPH55_00790</name>
</gene>
<proteinExistence type="inferred from homology"/>
<dbReference type="Gene3D" id="2.60.40.1180">
    <property type="entry name" value="Golgi alpha-mannosidase II"/>
    <property type="match status" value="1"/>
</dbReference>
<dbReference type="PIRSF" id="PIRSF001092">
    <property type="entry name" value="Alpha-L-fucosidase"/>
    <property type="match status" value="1"/>
</dbReference>
<evidence type="ECO:0000259" key="8">
    <source>
        <dbReference type="Pfam" id="PF01120"/>
    </source>
</evidence>
<dbReference type="SMR" id="Z9JJS7"/>
<evidence type="ECO:0000313" key="10">
    <source>
        <dbReference type="EMBL" id="EWS78066.1"/>
    </source>
</evidence>
<dbReference type="EMBL" id="JDSQ01000010">
    <property type="protein sequence ID" value="EWS78066.1"/>
    <property type="molecule type" value="Genomic_DNA"/>
</dbReference>
<dbReference type="EMBL" id="JAJPPU010000001">
    <property type="protein sequence ID" value="MCD8472040.1"/>
    <property type="molecule type" value="Genomic_DNA"/>
</dbReference>
<comment type="function">
    <text evidence="1">Alpha-L-fucosidase is responsible for hydrolyzing the alpha-1,6-linked fucose joined to the reducing-end N-acetylglucosamine of the carbohydrate moieties of glycoproteins.</text>
</comment>
<dbReference type="AlphaFoldDB" id="Z9JJS7"/>
<evidence type="ECO:0000313" key="12">
    <source>
        <dbReference type="Proteomes" id="UP000020406"/>
    </source>
</evidence>
<dbReference type="InterPro" id="IPR000933">
    <property type="entry name" value="Glyco_hydro_29"/>
</dbReference>
<dbReference type="PATRIC" id="fig|1444770.3.peg.1682"/>
<dbReference type="Pfam" id="PF16757">
    <property type="entry name" value="Fucosidase_C"/>
    <property type="match status" value="1"/>
</dbReference>
<reference evidence="10 12" key="1">
    <citation type="journal article" date="2014" name="Genome Announc.">
        <title>Draft Genome Sequence of Xylella fastidiosa Pear Leaf Scorch Strain in Taiwan.</title>
        <authorList>
            <person name="Su C.C."/>
            <person name="Deng W.L."/>
            <person name="Jan F.J."/>
            <person name="Chang C.J."/>
            <person name="Huang H."/>
            <person name="Chen J."/>
        </authorList>
    </citation>
    <scope>NUCLEOTIDE SEQUENCE [LARGE SCALE GENOMIC DNA]</scope>
    <source>
        <strain evidence="10 12">PLS229</strain>
    </source>
</reference>
<feature type="region of interest" description="Disordered" evidence="7">
    <location>
        <begin position="1"/>
        <end position="20"/>
    </location>
</feature>
<dbReference type="GO" id="GO:0006004">
    <property type="term" value="P:fucose metabolic process"/>
    <property type="evidence" value="ECO:0007669"/>
    <property type="project" value="InterPro"/>
</dbReference>
<comment type="caution">
    <text evidence="10">The sequence shown here is derived from an EMBL/GenBank/DDBJ whole genome shotgun (WGS) entry which is preliminary data.</text>
</comment>
<organism evidence="10 12">
    <name type="scientific">Xylella taiwanensis</name>
    <dbReference type="NCBI Taxonomy" id="1444770"/>
    <lineage>
        <taxon>Bacteria</taxon>
        <taxon>Pseudomonadati</taxon>
        <taxon>Pseudomonadota</taxon>
        <taxon>Gammaproteobacteria</taxon>
        <taxon>Lysobacterales</taxon>
        <taxon>Lysobacteraceae</taxon>
        <taxon>Xylella</taxon>
    </lineage>
</organism>
<evidence type="ECO:0000256" key="7">
    <source>
        <dbReference type="SAM" id="MobiDB-lite"/>
    </source>
</evidence>
<dbReference type="Pfam" id="PF01120">
    <property type="entry name" value="Alpha_L_fucos"/>
    <property type="match status" value="1"/>
</dbReference>
<evidence type="ECO:0000313" key="11">
    <source>
        <dbReference type="EMBL" id="MCD8472040.1"/>
    </source>
</evidence>
<dbReference type="GO" id="GO:0016139">
    <property type="term" value="P:glycoside catabolic process"/>
    <property type="evidence" value="ECO:0007669"/>
    <property type="project" value="TreeGrafter"/>
</dbReference>
<comment type="similarity">
    <text evidence="2">Belongs to the glycosyl hydrolase 29 family.</text>
</comment>
<reference evidence="11" key="2">
    <citation type="submission" date="2021-11" db="EMBL/GenBank/DDBJ databases">
        <title>Genome sequence of Xylella taiwanensis PLS432.</title>
        <authorList>
            <person name="Weng L.-W."/>
            <person name="Su C.-C."/>
            <person name="Tsai C.-W."/>
            <person name="Kuo C.-H."/>
        </authorList>
    </citation>
    <scope>NUCLEOTIDE SEQUENCE</scope>
    <source>
        <strain evidence="11">PLS432</strain>
    </source>
</reference>
<keyword evidence="5" id="KW-0378">Hydrolase</keyword>
<dbReference type="Proteomes" id="UP001430701">
    <property type="component" value="Unassembled WGS sequence"/>
</dbReference>
<dbReference type="EC" id="3.2.1.51" evidence="3"/>
<dbReference type="eggNOG" id="COG3669">
    <property type="taxonomic scope" value="Bacteria"/>
</dbReference>
<dbReference type="SMART" id="SM00812">
    <property type="entry name" value="Alpha_L_fucos"/>
    <property type="match status" value="1"/>
</dbReference>
<dbReference type="InterPro" id="IPR031919">
    <property type="entry name" value="Fucosidase_C"/>
</dbReference>
<keyword evidence="4" id="KW-0732">Signal</keyword>
<dbReference type="GO" id="GO:0004560">
    <property type="term" value="F:alpha-L-fucosidase activity"/>
    <property type="evidence" value="ECO:0007669"/>
    <property type="project" value="InterPro"/>
</dbReference>
<dbReference type="KEGG" id="xtw:AB672_10780"/>
<evidence type="ECO:0000256" key="3">
    <source>
        <dbReference type="ARBA" id="ARBA00012662"/>
    </source>
</evidence>
<dbReference type="InterPro" id="IPR016286">
    <property type="entry name" value="FUC_metazoa-typ"/>
</dbReference>
<dbReference type="SUPFAM" id="SSF51445">
    <property type="entry name" value="(Trans)glycosidases"/>
    <property type="match status" value="1"/>
</dbReference>
<dbReference type="PANTHER" id="PTHR10030:SF37">
    <property type="entry name" value="ALPHA-L-FUCOSIDASE-RELATED"/>
    <property type="match status" value="1"/>
</dbReference>